<proteinExistence type="predicted"/>
<dbReference type="Pfam" id="PF04892">
    <property type="entry name" value="VanZ"/>
    <property type="match status" value="1"/>
</dbReference>
<dbReference type="AlphaFoldDB" id="A0A931PTP6"/>
<feature type="transmembrane region" description="Helical" evidence="1">
    <location>
        <begin position="91"/>
        <end position="112"/>
    </location>
</feature>
<feature type="transmembrane region" description="Helical" evidence="1">
    <location>
        <begin position="229"/>
        <end position="250"/>
    </location>
</feature>
<comment type="caution">
    <text evidence="3">The sequence shown here is derived from an EMBL/GenBank/DDBJ whole genome shotgun (WGS) entry which is preliminary data.</text>
</comment>
<evidence type="ECO:0000313" key="3">
    <source>
        <dbReference type="EMBL" id="MBI1755682.1"/>
    </source>
</evidence>
<protein>
    <submittedName>
        <fullName evidence="3">VanZ family protein</fullName>
    </submittedName>
</protein>
<dbReference type="InterPro" id="IPR006976">
    <property type="entry name" value="VanZ-like"/>
</dbReference>
<evidence type="ECO:0000256" key="1">
    <source>
        <dbReference type="SAM" id="Phobius"/>
    </source>
</evidence>
<name>A0A931PTP6_FIMGI</name>
<feature type="domain" description="VanZ-like" evidence="2">
    <location>
        <begin position="129"/>
        <end position="250"/>
    </location>
</feature>
<evidence type="ECO:0000259" key="2">
    <source>
        <dbReference type="Pfam" id="PF04892"/>
    </source>
</evidence>
<gene>
    <name evidence="3" type="primary">vanZ</name>
    <name evidence="3" type="ORF">HYR64_01065</name>
</gene>
<reference evidence="3" key="1">
    <citation type="submission" date="2020-07" db="EMBL/GenBank/DDBJ databases">
        <title>Huge and variable diversity of episymbiotic CPR bacteria and DPANN archaea in groundwater ecosystems.</title>
        <authorList>
            <person name="He C.Y."/>
            <person name="Keren R."/>
            <person name="Whittaker M."/>
            <person name="Farag I.F."/>
            <person name="Doudna J."/>
            <person name="Cate J.H.D."/>
            <person name="Banfield J.F."/>
        </authorList>
    </citation>
    <scope>NUCLEOTIDE SEQUENCE</scope>
    <source>
        <strain evidence="3">NC_groundwater_17_Pr7_B-0.1um_64_12</strain>
    </source>
</reference>
<feature type="transmembrane region" description="Helical" evidence="1">
    <location>
        <begin position="31"/>
        <end position="52"/>
    </location>
</feature>
<feature type="transmembrane region" description="Helical" evidence="1">
    <location>
        <begin position="64"/>
        <end position="79"/>
    </location>
</feature>
<evidence type="ECO:0000313" key="4">
    <source>
        <dbReference type="Proteomes" id="UP000727962"/>
    </source>
</evidence>
<dbReference type="NCBIfam" id="NF037970">
    <property type="entry name" value="vanZ_1"/>
    <property type="match status" value="1"/>
</dbReference>
<keyword evidence="1" id="KW-1133">Transmembrane helix</keyword>
<feature type="transmembrane region" description="Helical" evidence="1">
    <location>
        <begin position="201"/>
        <end position="217"/>
    </location>
</feature>
<sequence length="254" mass="26991">MSAPLRAVSLALSAIAGAVLAAWGVAWLCGRYWGAWLPFALSVAVTALLGLLPRARPWAVRGPYALMFGGGVLALWFVTRLKPPWDWADHVAPYLAPAAGVLAVVGLVWWQISIAVQPEAKRPPAGWLVWLAAAAWLVAYFSSARGAPGVMERLFSEWFGLSLTQAHDLTVVARKAIHFAFYGLVGLGGARAAIGSRATPATSAAFAASLALSYALFDEYRQSTFPGRTGSLADIALDMAGAGLFLWVALARKR</sequence>
<accession>A0A931PTP6</accession>
<feature type="transmembrane region" description="Helical" evidence="1">
    <location>
        <begin position="176"/>
        <end position="194"/>
    </location>
</feature>
<keyword evidence="1" id="KW-0812">Transmembrane</keyword>
<dbReference type="Proteomes" id="UP000727962">
    <property type="component" value="Unassembled WGS sequence"/>
</dbReference>
<dbReference type="EMBL" id="JACOSL010000006">
    <property type="protein sequence ID" value="MBI1755682.1"/>
    <property type="molecule type" value="Genomic_DNA"/>
</dbReference>
<keyword evidence="1" id="KW-0472">Membrane</keyword>
<feature type="transmembrane region" description="Helical" evidence="1">
    <location>
        <begin position="124"/>
        <end position="142"/>
    </location>
</feature>
<organism evidence="3 4">
    <name type="scientific">Fimbriimonas ginsengisoli</name>
    <dbReference type="NCBI Taxonomy" id="1005039"/>
    <lineage>
        <taxon>Bacteria</taxon>
        <taxon>Bacillati</taxon>
        <taxon>Armatimonadota</taxon>
        <taxon>Fimbriimonadia</taxon>
        <taxon>Fimbriimonadales</taxon>
        <taxon>Fimbriimonadaceae</taxon>
        <taxon>Fimbriimonas</taxon>
    </lineage>
</organism>